<evidence type="ECO:0000313" key="6">
    <source>
        <dbReference type="EMBL" id="CUG86143.1"/>
    </source>
</evidence>
<dbReference type="SUPFAM" id="SSF48452">
    <property type="entry name" value="TPR-like"/>
    <property type="match status" value="1"/>
</dbReference>
<dbReference type="OrthoDB" id="5986190at2759"/>
<dbReference type="VEuPathDB" id="TriTrypDB:BSAL_91755"/>
<dbReference type="Proteomes" id="UP000051952">
    <property type="component" value="Unassembled WGS sequence"/>
</dbReference>
<dbReference type="PANTHER" id="PTHR45641:SF19">
    <property type="entry name" value="NEPHROCYSTIN-3"/>
    <property type="match status" value="1"/>
</dbReference>
<dbReference type="InterPro" id="IPR011990">
    <property type="entry name" value="TPR-like_helical_dom_sf"/>
</dbReference>
<keyword evidence="7" id="KW-1185">Reference proteome</keyword>
<evidence type="ECO:0000256" key="4">
    <source>
        <dbReference type="SAM" id="Coils"/>
    </source>
</evidence>
<dbReference type="InterPro" id="IPR019734">
    <property type="entry name" value="TPR_rpt"/>
</dbReference>
<dbReference type="PROSITE" id="PS50005">
    <property type="entry name" value="TPR"/>
    <property type="match status" value="1"/>
</dbReference>
<dbReference type="Gene3D" id="1.25.40.10">
    <property type="entry name" value="Tetratricopeptide repeat domain"/>
    <property type="match status" value="1"/>
</dbReference>
<dbReference type="Pfam" id="PF13424">
    <property type="entry name" value="TPR_12"/>
    <property type="match status" value="1"/>
</dbReference>
<protein>
    <submittedName>
        <fullName evidence="6">Uncharacterized protein</fullName>
    </submittedName>
</protein>
<keyword evidence="4" id="KW-0175">Coiled coil</keyword>
<evidence type="ECO:0000313" key="7">
    <source>
        <dbReference type="Proteomes" id="UP000051952"/>
    </source>
</evidence>
<accession>A0A0S4J6R2</accession>
<keyword evidence="1" id="KW-0677">Repeat</keyword>
<evidence type="ECO:0000256" key="5">
    <source>
        <dbReference type="SAM" id="MobiDB-lite"/>
    </source>
</evidence>
<sequence length="399" mass="44261">MSAVVGGVPCLIREVLYAPQCPVSVAQLFEVALVFHNSGALEDSINTYLAAQSAWERSILESDYTDLEDPTASSMLATLMKREKELAEEALAAEDEEKIMKAEQDVAITQEKERREAAEAAAEAAAAALQDNPEPVVKFTRFGAEEAKSADDEPLYSAADLKRFRDDRQRRLDARNEAKSLELSQTKERHERKMQAMYESAKKVPVEALIFVQLSVGSVLESSGSDEAALRCYVHALDLCERHLGEGNPCRHPITATVYSCLGTLYFHIAQYDFAADYFFKALEIREELLPEGHVDVASILNNVGCVLHILRRTNDALVFLYRASAMLETQLDPTHPRRDAVSGNIRKAQQSSLYGTVPPPVAFTPNIVPPLIPGARRAKEFFKPKPKKPKGKDDGKKK</sequence>
<dbReference type="EMBL" id="CYKH01001247">
    <property type="protein sequence ID" value="CUG86143.1"/>
    <property type="molecule type" value="Genomic_DNA"/>
</dbReference>
<keyword evidence="2 3" id="KW-0802">TPR repeat</keyword>
<evidence type="ECO:0000256" key="1">
    <source>
        <dbReference type="ARBA" id="ARBA00022737"/>
    </source>
</evidence>
<feature type="repeat" description="TPR" evidence="3">
    <location>
        <begin position="256"/>
        <end position="289"/>
    </location>
</feature>
<feature type="coiled-coil region" evidence="4">
    <location>
        <begin position="76"/>
        <end position="128"/>
    </location>
</feature>
<dbReference type="PANTHER" id="PTHR45641">
    <property type="entry name" value="TETRATRICOPEPTIDE REPEAT PROTEIN (AFU_ORTHOLOGUE AFUA_6G03870)"/>
    <property type="match status" value="1"/>
</dbReference>
<evidence type="ECO:0000256" key="3">
    <source>
        <dbReference type="PROSITE-ProRule" id="PRU00339"/>
    </source>
</evidence>
<dbReference type="AlphaFoldDB" id="A0A0S4J6R2"/>
<organism evidence="6 7">
    <name type="scientific">Bodo saltans</name>
    <name type="common">Flagellated protozoan</name>
    <dbReference type="NCBI Taxonomy" id="75058"/>
    <lineage>
        <taxon>Eukaryota</taxon>
        <taxon>Discoba</taxon>
        <taxon>Euglenozoa</taxon>
        <taxon>Kinetoplastea</taxon>
        <taxon>Metakinetoplastina</taxon>
        <taxon>Eubodonida</taxon>
        <taxon>Bodonidae</taxon>
        <taxon>Bodo</taxon>
    </lineage>
</organism>
<dbReference type="Pfam" id="PF13374">
    <property type="entry name" value="TPR_10"/>
    <property type="match status" value="1"/>
</dbReference>
<gene>
    <name evidence="6" type="ORF">BSAL_91755</name>
</gene>
<reference evidence="7" key="1">
    <citation type="submission" date="2015-09" db="EMBL/GenBank/DDBJ databases">
        <authorList>
            <consortium name="Pathogen Informatics"/>
        </authorList>
    </citation>
    <scope>NUCLEOTIDE SEQUENCE [LARGE SCALE GENOMIC DNA]</scope>
    <source>
        <strain evidence="7">Lake Konstanz</strain>
    </source>
</reference>
<evidence type="ECO:0000256" key="2">
    <source>
        <dbReference type="ARBA" id="ARBA00022803"/>
    </source>
</evidence>
<name>A0A0S4J6R2_BODSA</name>
<feature type="region of interest" description="Disordered" evidence="5">
    <location>
        <begin position="376"/>
        <end position="399"/>
    </location>
</feature>
<dbReference type="SMART" id="SM00028">
    <property type="entry name" value="TPR"/>
    <property type="match status" value="4"/>
</dbReference>
<proteinExistence type="predicted"/>